<feature type="compositionally biased region" description="Polar residues" evidence="3">
    <location>
        <begin position="438"/>
        <end position="447"/>
    </location>
</feature>
<dbReference type="SMART" id="SM00360">
    <property type="entry name" value="RRM"/>
    <property type="match status" value="1"/>
</dbReference>
<keyword evidence="1 2" id="KW-0694">RNA-binding</keyword>
<dbReference type="GO" id="GO:1990904">
    <property type="term" value="C:ribonucleoprotein complex"/>
    <property type="evidence" value="ECO:0007669"/>
    <property type="project" value="TreeGrafter"/>
</dbReference>
<organism evidence="6 7">
    <name type="scientific">Erythroxylum novogranatense</name>
    <dbReference type="NCBI Taxonomy" id="1862640"/>
    <lineage>
        <taxon>Eukaryota</taxon>
        <taxon>Viridiplantae</taxon>
        <taxon>Streptophyta</taxon>
        <taxon>Embryophyta</taxon>
        <taxon>Tracheophyta</taxon>
        <taxon>Spermatophyta</taxon>
        <taxon>Magnoliopsida</taxon>
        <taxon>eudicotyledons</taxon>
        <taxon>Gunneridae</taxon>
        <taxon>Pentapetalae</taxon>
        <taxon>rosids</taxon>
        <taxon>fabids</taxon>
        <taxon>Malpighiales</taxon>
        <taxon>Erythroxylaceae</taxon>
        <taxon>Erythroxylum</taxon>
    </lineage>
</organism>
<dbReference type="SUPFAM" id="SSF54427">
    <property type="entry name" value="NTF2-like"/>
    <property type="match status" value="1"/>
</dbReference>
<feature type="region of interest" description="Disordered" evidence="3">
    <location>
        <begin position="374"/>
        <end position="447"/>
    </location>
</feature>
<evidence type="ECO:0000259" key="4">
    <source>
        <dbReference type="PROSITE" id="PS50102"/>
    </source>
</evidence>
<dbReference type="CDD" id="cd00590">
    <property type="entry name" value="RRM_SF"/>
    <property type="match status" value="1"/>
</dbReference>
<dbReference type="Pfam" id="PF02136">
    <property type="entry name" value="NTF2"/>
    <property type="match status" value="1"/>
</dbReference>
<dbReference type="Proteomes" id="UP001159364">
    <property type="component" value="Linkage Group LG07"/>
</dbReference>
<dbReference type="PROSITE" id="PS50102">
    <property type="entry name" value="RRM"/>
    <property type="match status" value="1"/>
</dbReference>
<feature type="domain" description="NTF2" evidence="5">
    <location>
        <begin position="11"/>
        <end position="128"/>
    </location>
</feature>
<dbReference type="Gene3D" id="3.10.450.50">
    <property type="match status" value="1"/>
</dbReference>
<feature type="compositionally biased region" description="Basic and acidic residues" evidence="3">
    <location>
        <begin position="165"/>
        <end position="177"/>
    </location>
</feature>
<proteinExistence type="predicted"/>
<name>A0AAV8T0X3_9ROSI</name>
<sequence>MEAMKPAPEEVSNAFVNQYYNILSHSPNHVHKFYQDASTISRPSSDGLPSSASTLDGIDNLILSLDYKHCLIEILTIDAQDSLGNGVIVLVTGYLTGKENIRRKFTQIFFLAPQGNGSFYVLNDVFRYVDEDYVPALESSETDDMASTDPVTPDPEPNVIPNHSVLDDKTTPLEDTEKLDESIPPIENGMILPDEKEAVSGNILDASVDDGSLVSDGVDGNDNDHHAVTEAAASDVQEDAPKKSYASVANALNFKKQPFQQRVLPPKPGQQASTPAARESSRSVNSNPVEKNNNLIVKGYSVFVANLPMDATEEQLREVFEKFGPIKSNGVQVRSAKQEKNCFGFVEFESADSMQSAVKAASIIIGNRRAHIEEKKANGDGRKKPPRRGGFRNGGGRSYGRIDSENQGGFPRQGRGTNLRNGEANHTVHQNGGKVPRQSVQGQGVKN</sequence>
<dbReference type="PROSITE" id="PS50177">
    <property type="entry name" value="NTF2_DOMAIN"/>
    <property type="match status" value="1"/>
</dbReference>
<dbReference type="GO" id="GO:0005829">
    <property type="term" value="C:cytosol"/>
    <property type="evidence" value="ECO:0007669"/>
    <property type="project" value="TreeGrafter"/>
</dbReference>
<evidence type="ECO:0000259" key="5">
    <source>
        <dbReference type="PROSITE" id="PS50177"/>
    </source>
</evidence>
<evidence type="ECO:0000256" key="1">
    <source>
        <dbReference type="ARBA" id="ARBA00022884"/>
    </source>
</evidence>
<feature type="domain" description="RRM" evidence="4">
    <location>
        <begin position="300"/>
        <end position="377"/>
    </location>
</feature>
<protein>
    <submittedName>
        <fullName evidence="6">Uncharacterized protein</fullName>
    </submittedName>
</protein>
<reference evidence="6 7" key="1">
    <citation type="submission" date="2021-09" db="EMBL/GenBank/DDBJ databases">
        <title>Genomic insights and catalytic innovation underlie evolution of tropane alkaloids biosynthesis.</title>
        <authorList>
            <person name="Wang Y.-J."/>
            <person name="Tian T."/>
            <person name="Huang J.-P."/>
            <person name="Huang S.-X."/>
        </authorList>
    </citation>
    <scope>NUCLEOTIDE SEQUENCE [LARGE SCALE GENOMIC DNA]</scope>
    <source>
        <strain evidence="6">KIB-2018</strain>
        <tissue evidence="6">Leaf</tissue>
    </source>
</reference>
<dbReference type="PANTHER" id="PTHR10693:SF45">
    <property type="entry name" value="NUCLEAR TRANSPORT FACTOR 2 (NTF2) FAMILY PROTEIN WITH RNA BINDING (RRM-RBD-RNP MOTIFS) DOMAIN-CONTAINING PROTEIN"/>
    <property type="match status" value="1"/>
</dbReference>
<dbReference type="EMBL" id="JAIWQS010000007">
    <property type="protein sequence ID" value="KAJ8760407.1"/>
    <property type="molecule type" value="Genomic_DNA"/>
</dbReference>
<dbReference type="GO" id="GO:0003729">
    <property type="term" value="F:mRNA binding"/>
    <property type="evidence" value="ECO:0007669"/>
    <property type="project" value="TreeGrafter"/>
</dbReference>
<dbReference type="InterPro" id="IPR000504">
    <property type="entry name" value="RRM_dom"/>
</dbReference>
<comment type="caution">
    <text evidence="6">The sequence shown here is derived from an EMBL/GenBank/DDBJ whole genome shotgun (WGS) entry which is preliminary data.</text>
</comment>
<dbReference type="SUPFAM" id="SSF54928">
    <property type="entry name" value="RNA-binding domain, RBD"/>
    <property type="match status" value="1"/>
</dbReference>
<dbReference type="InterPro" id="IPR002075">
    <property type="entry name" value="NTF2_dom"/>
</dbReference>
<dbReference type="FunFam" id="3.10.450.50:FF:000003">
    <property type="entry name" value="Nuclear transport factor 2 family protein"/>
    <property type="match status" value="1"/>
</dbReference>
<feature type="region of interest" description="Disordered" evidence="3">
    <location>
        <begin position="257"/>
        <end position="290"/>
    </location>
</feature>
<dbReference type="InterPro" id="IPR032710">
    <property type="entry name" value="NTF2-like_dom_sf"/>
</dbReference>
<feature type="region of interest" description="Disordered" evidence="3">
    <location>
        <begin position="138"/>
        <end position="177"/>
    </location>
</feature>
<evidence type="ECO:0000256" key="3">
    <source>
        <dbReference type="SAM" id="MobiDB-lite"/>
    </source>
</evidence>
<dbReference type="CDD" id="cd00780">
    <property type="entry name" value="NTF2"/>
    <property type="match status" value="1"/>
</dbReference>
<dbReference type="PANTHER" id="PTHR10693">
    <property type="entry name" value="RAS GTPASE-ACTIVATING PROTEIN-BINDING PROTEIN"/>
    <property type="match status" value="1"/>
</dbReference>
<evidence type="ECO:0000313" key="6">
    <source>
        <dbReference type="EMBL" id="KAJ8760407.1"/>
    </source>
</evidence>
<gene>
    <name evidence="6" type="ORF">K2173_015074</name>
</gene>
<dbReference type="InterPro" id="IPR035979">
    <property type="entry name" value="RBD_domain_sf"/>
</dbReference>
<feature type="compositionally biased region" description="Basic and acidic residues" evidence="3">
    <location>
        <begin position="374"/>
        <end position="383"/>
    </location>
</feature>
<keyword evidence="7" id="KW-1185">Reference proteome</keyword>
<dbReference type="InterPro" id="IPR039539">
    <property type="entry name" value="Ras_GTPase_bind_prot"/>
</dbReference>
<evidence type="ECO:0000256" key="2">
    <source>
        <dbReference type="PROSITE-ProRule" id="PRU00176"/>
    </source>
</evidence>
<dbReference type="InterPro" id="IPR012677">
    <property type="entry name" value="Nucleotide-bd_a/b_plait_sf"/>
</dbReference>
<evidence type="ECO:0000313" key="7">
    <source>
        <dbReference type="Proteomes" id="UP001159364"/>
    </source>
</evidence>
<dbReference type="Pfam" id="PF00076">
    <property type="entry name" value="RRM_1"/>
    <property type="match status" value="1"/>
</dbReference>
<dbReference type="AlphaFoldDB" id="A0AAV8T0X3"/>
<dbReference type="InterPro" id="IPR018222">
    <property type="entry name" value="Nuclear_transport_factor_2_euk"/>
</dbReference>
<dbReference type="Gene3D" id="3.30.70.330">
    <property type="match status" value="1"/>
</dbReference>
<accession>A0AAV8T0X3</accession>